<feature type="compositionally biased region" description="Basic and acidic residues" evidence="5">
    <location>
        <begin position="1"/>
        <end position="20"/>
    </location>
</feature>
<reference evidence="8 9" key="1">
    <citation type="submission" date="2024-05" db="EMBL/GenBank/DDBJ databases">
        <title>De novo assembly of an allotetraploid wild potato.</title>
        <authorList>
            <person name="Hosaka A.J."/>
        </authorList>
    </citation>
    <scope>NUCLEOTIDE SEQUENCE [LARGE SCALE GENOMIC DNA]</scope>
    <source>
        <tissue evidence="8">Young leaves</tissue>
    </source>
</reference>
<comment type="caution">
    <text evidence="8">The sequence shown here is derived from an EMBL/GenBank/DDBJ whole genome shotgun (WGS) entry which is preliminary data.</text>
</comment>
<dbReference type="EMBL" id="JBJKTR010000013">
    <property type="protein sequence ID" value="KAL3349722.1"/>
    <property type="molecule type" value="Genomic_DNA"/>
</dbReference>
<organism evidence="8 9">
    <name type="scientific">Solanum stoloniferum</name>
    <dbReference type="NCBI Taxonomy" id="62892"/>
    <lineage>
        <taxon>Eukaryota</taxon>
        <taxon>Viridiplantae</taxon>
        <taxon>Streptophyta</taxon>
        <taxon>Embryophyta</taxon>
        <taxon>Tracheophyta</taxon>
        <taxon>Spermatophyta</taxon>
        <taxon>Magnoliopsida</taxon>
        <taxon>eudicotyledons</taxon>
        <taxon>Gunneridae</taxon>
        <taxon>Pentapetalae</taxon>
        <taxon>asterids</taxon>
        <taxon>lamiids</taxon>
        <taxon>Solanales</taxon>
        <taxon>Solanaceae</taxon>
        <taxon>Solanoideae</taxon>
        <taxon>Solaneae</taxon>
        <taxon>Solanum</taxon>
    </lineage>
</organism>
<feature type="region of interest" description="Disordered" evidence="5">
    <location>
        <begin position="843"/>
        <end position="879"/>
    </location>
</feature>
<proteinExistence type="predicted"/>
<feature type="compositionally biased region" description="Acidic residues" evidence="5">
    <location>
        <begin position="192"/>
        <end position="213"/>
    </location>
</feature>
<dbReference type="InterPro" id="IPR019787">
    <property type="entry name" value="Znf_PHD-finger"/>
</dbReference>
<keyword evidence="1" id="KW-0479">Metal-binding</keyword>
<dbReference type="PANTHER" id="PTHR47177:SF3">
    <property type="entry name" value="F18C1.6 PROTEIN"/>
    <property type="match status" value="1"/>
</dbReference>
<dbReference type="InterPro" id="IPR058746">
    <property type="entry name" value="Znf_RING-type_Topors"/>
</dbReference>
<dbReference type="EMBL" id="JBJKTR010000013">
    <property type="protein sequence ID" value="KAL3349719.1"/>
    <property type="molecule type" value="Genomic_DNA"/>
</dbReference>
<feature type="compositionally biased region" description="Basic residues" evidence="5">
    <location>
        <begin position="294"/>
        <end position="304"/>
    </location>
</feature>
<keyword evidence="3" id="KW-0862">Zinc</keyword>
<dbReference type="EMBL" id="JBJKTR010000013">
    <property type="protein sequence ID" value="KAL3349721.1"/>
    <property type="molecule type" value="Genomic_DNA"/>
</dbReference>
<dbReference type="PROSITE" id="PS00518">
    <property type="entry name" value="ZF_RING_1"/>
    <property type="match status" value="1"/>
</dbReference>
<evidence type="ECO:0000256" key="5">
    <source>
        <dbReference type="SAM" id="MobiDB-lite"/>
    </source>
</evidence>
<feature type="compositionally biased region" description="Acidic residues" evidence="5">
    <location>
        <begin position="153"/>
        <end position="172"/>
    </location>
</feature>
<keyword evidence="2 4" id="KW-0863">Zinc-finger</keyword>
<dbReference type="Proteomes" id="UP001627284">
    <property type="component" value="Unassembled WGS sequence"/>
</dbReference>
<dbReference type="InterPro" id="IPR001965">
    <property type="entry name" value="Znf_PHD"/>
</dbReference>
<feature type="region of interest" description="Disordered" evidence="5">
    <location>
        <begin position="1"/>
        <end position="437"/>
    </location>
</feature>
<feature type="compositionally biased region" description="Acidic residues" evidence="5">
    <location>
        <begin position="106"/>
        <end position="132"/>
    </location>
</feature>
<feature type="compositionally biased region" description="Polar residues" evidence="5">
    <location>
        <begin position="843"/>
        <end position="859"/>
    </location>
</feature>
<evidence type="ECO:0000313" key="8">
    <source>
        <dbReference type="EMBL" id="KAL3349722.1"/>
    </source>
</evidence>
<dbReference type="GO" id="GO:0008270">
    <property type="term" value="F:zinc ion binding"/>
    <property type="evidence" value="ECO:0007669"/>
    <property type="project" value="UniProtKB-KW"/>
</dbReference>
<feature type="compositionally biased region" description="Acidic residues" evidence="5">
    <location>
        <begin position="233"/>
        <end position="250"/>
    </location>
</feature>
<evidence type="ECO:0000256" key="2">
    <source>
        <dbReference type="ARBA" id="ARBA00022771"/>
    </source>
</evidence>
<dbReference type="Pfam" id="PF00628">
    <property type="entry name" value="PHD"/>
    <property type="match status" value="1"/>
</dbReference>
<dbReference type="InterPro" id="IPR013083">
    <property type="entry name" value="Znf_RING/FYVE/PHD"/>
</dbReference>
<feature type="compositionally biased region" description="Acidic residues" evidence="5">
    <location>
        <begin position="56"/>
        <end position="71"/>
    </location>
</feature>
<evidence type="ECO:0000259" key="6">
    <source>
        <dbReference type="PROSITE" id="PS50016"/>
    </source>
</evidence>
<feature type="domain" description="PHD-type" evidence="6">
    <location>
        <begin position="587"/>
        <end position="636"/>
    </location>
</feature>
<dbReference type="PROSITE" id="PS50089">
    <property type="entry name" value="ZF_RING_2"/>
    <property type="match status" value="1"/>
</dbReference>
<dbReference type="SUPFAM" id="SSF57850">
    <property type="entry name" value="RING/U-box"/>
    <property type="match status" value="1"/>
</dbReference>
<accession>A0ABD2T0X2</accession>
<dbReference type="Gene3D" id="3.30.40.10">
    <property type="entry name" value="Zinc/RING finger domain, C3HC4 (zinc finger)"/>
    <property type="match status" value="2"/>
</dbReference>
<dbReference type="SMART" id="SM00184">
    <property type="entry name" value="RING"/>
    <property type="match status" value="1"/>
</dbReference>
<dbReference type="CDD" id="cd16574">
    <property type="entry name" value="RING-HC_Topors"/>
    <property type="match status" value="1"/>
</dbReference>
<feature type="compositionally biased region" description="Acidic residues" evidence="5">
    <location>
        <begin position="271"/>
        <end position="290"/>
    </location>
</feature>
<evidence type="ECO:0000256" key="1">
    <source>
        <dbReference type="ARBA" id="ARBA00022723"/>
    </source>
</evidence>
<feature type="domain" description="RING-type" evidence="7">
    <location>
        <begin position="497"/>
        <end position="539"/>
    </location>
</feature>
<dbReference type="SMART" id="SM00249">
    <property type="entry name" value="PHD"/>
    <property type="match status" value="1"/>
</dbReference>
<dbReference type="PROSITE" id="PS50016">
    <property type="entry name" value="ZF_PHD_2"/>
    <property type="match status" value="1"/>
</dbReference>
<dbReference type="EMBL" id="JBJKTR010000013">
    <property type="protein sequence ID" value="KAL3349720.1"/>
    <property type="molecule type" value="Genomic_DNA"/>
</dbReference>
<dbReference type="InterPro" id="IPR017907">
    <property type="entry name" value="Znf_RING_CS"/>
</dbReference>
<feature type="compositionally biased region" description="Acidic residues" evidence="5">
    <location>
        <begin position="30"/>
        <end position="48"/>
    </location>
</feature>
<evidence type="ECO:0000259" key="7">
    <source>
        <dbReference type="PROSITE" id="PS50089"/>
    </source>
</evidence>
<dbReference type="AlphaFoldDB" id="A0ABD2T0X2"/>
<feature type="compositionally biased region" description="Acidic residues" evidence="5">
    <location>
        <begin position="311"/>
        <end position="333"/>
    </location>
</feature>
<evidence type="ECO:0000313" key="9">
    <source>
        <dbReference type="Proteomes" id="UP001627284"/>
    </source>
</evidence>
<feature type="compositionally biased region" description="Basic residues" evidence="5">
    <location>
        <begin position="398"/>
        <end position="411"/>
    </location>
</feature>
<dbReference type="Pfam" id="PF13639">
    <property type="entry name" value="zf-RING_2"/>
    <property type="match status" value="1"/>
</dbReference>
<evidence type="ECO:0000256" key="4">
    <source>
        <dbReference type="PROSITE-ProRule" id="PRU00175"/>
    </source>
</evidence>
<protein>
    <submittedName>
        <fullName evidence="8">Uncharacterized protein</fullName>
    </submittedName>
</protein>
<feature type="compositionally biased region" description="Basic residues" evidence="5">
    <location>
        <begin position="75"/>
        <end position="86"/>
    </location>
</feature>
<dbReference type="InterPro" id="IPR011011">
    <property type="entry name" value="Znf_FYVE_PHD"/>
</dbReference>
<gene>
    <name evidence="8" type="ORF">AABB24_022688</name>
</gene>
<dbReference type="InterPro" id="IPR001841">
    <property type="entry name" value="Znf_RING"/>
</dbReference>
<evidence type="ECO:0000256" key="3">
    <source>
        <dbReference type="ARBA" id="ARBA00022833"/>
    </source>
</evidence>
<sequence>MLERMAREGKAGCKTSDRRKAGSTYRASDQSDEDYTVDDDEEFDESEDGYSSFVGDDSEESLGEYEDEEEEFKTRKVKRVVRSRAPSRKEKGTVKSRKRKRVSYREDDDDDDEIDEDDEEFTPDCLDEEEEFPVTKGANNSCKRRFRKGTVKDEDDEEFTPDCLDEEEEESPVTEGTDNSSKRQLRKATFKDEDEEFTPDCLDNEDDEEEESPVMEGTDNSNKRRLRRGTVKDEEDEELNPDGLHDEEDFPVMKGMKNSSRLRRCKATAKDDDEDDEEFTLISLDEEEDIPITKRMKNSSKPRLCKGSTKDDDDDEEFTPDGLDDEEEEEFPEIEGIKYSAKPRSRKGTARVQKRNRNHKKLKKITSKKPLKRRRLRRKARSENDEEFINVDPTMKEKNKKNAGQKRKRKRLTVDSDSDFVASSGSSEREFTISEEEREQVREANNFCRSLVTTWRGSASLKKSPIEEAPRLQRKHPARKAKEKMEELKIEAGKQICGICLSEEGKRTVRGTLNCCSHYFCFACIMEWSKVESRCPLCKQRFVTISKPARSDTGFDLRTVVIQVPERDQVYQPSEEELRGYLDPYENVLCTECQQGGDDALMLLCDLCDSPAHTYCVGLGHEVPEGNWYCESCRPTALASLNPQNLNPMPDNRTSGSFSVGSPPVANVRETFDLNEMYVPDTPLTEESSDFQSPRDGQVSSLASGIGAFTVSDRRRIQRQIHQLLNNRRRQLGNITGTLGAVSGNSLFGSQIARSRELATQPAIAQRAVPHNSFFRGRQLESDAHLSQNPNLVPERSSNLSGQLNLNGASTSSQSFFGEFLESELQGTDASFNFNLVHQQLHPCSSRSNVGPDASTSPCQFREPAVPSRTLPSTLRRPF</sequence>
<dbReference type="PANTHER" id="PTHR47177">
    <property type="entry name" value="F18C1.6 PROTEIN"/>
    <property type="match status" value="1"/>
</dbReference>
<name>A0ABD2T0X2_9SOLN</name>
<feature type="compositionally biased region" description="Basic residues" evidence="5">
    <location>
        <begin position="341"/>
        <end position="380"/>
    </location>
</feature>
<dbReference type="SUPFAM" id="SSF57903">
    <property type="entry name" value="FYVE/PHD zinc finger"/>
    <property type="match status" value="1"/>
</dbReference>
<keyword evidence="9" id="KW-1185">Reference proteome</keyword>